<accession>A0A9Q1DSI0</accession>
<name>A0A9Q1DSI0_CONCO</name>
<dbReference type="InterPro" id="IPR000010">
    <property type="entry name" value="Cystatin_dom"/>
</dbReference>
<dbReference type="CDD" id="cd00042">
    <property type="entry name" value="CY"/>
    <property type="match status" value="2"/>
</dbReference>
<sequence length="368" mass="40421">MRMKLCVLLLLAGFCFQSGSLTGLTCKTPAILKAAQLALDKINEDRQEGYVFAFNRLHDVQKESSDPSGVVYNLIIDVLETKCHVISKKNQSACRIRDHVNPKYGNCEANIFVDSTELNVELKKYSCTIQPVPGSVIRRRCPDCPTGVKLNGPQVLQAAEVSLRKFNENTGYPNYFALLNVTAATMQWVFGAAYFVEYTIQETVCSKDTPDVNVSQCKLMDCEFAHKGLCTASHIDRGMAIMLKLPGGSEPPVMNPTITAAQCEIFEPEAAKTEETKHAEEGAHGSDSDKEQQPADPSHKHEHKHLHPHEHHHDKLKASPSAPGPRAPLGTVQVLPPPDLPQPSRATPSARGCPGQAIHNLTLNDFKI</sequence>
<dbReference type="EMBL" id="JAFJMO010000004">
    <property type="protein sequence ID" value="KAJ8279615.1"/>
    <property type="molecule type" value="Genomic_DNA"/>
</dbReference>
<dbReference type="Pfam" id="PF00031">
    <property type="entry name" value="Cystatin"/>
    <property type="match status" value="2"/>
</dbReference>
<dbReference type="Proteomes" id="UP001152803">
    <property type="component" value="Unassembled WGS sequence"/>
</dbReference>
<feature type="domain" description="Cystatin fetuin-B-type" evidence="6">
    <location>
        <begin position="139"/>
        <end position="261"/>
    </location>
</feature>
<dbReference type="SMART" id="SM00043">
    <property type="entry name" value="CY"/>
    <property type="match status" value="2"/>
</dbReference>
<feature type="signal peptide" evidence="5">
    <location>
        <begin position="1"/>
        <end position="20"/>
    </location>
</feature>
<dbReference type="InterPro" id="IPR050735">
    <property type="entry name" value="Kininogen_Fetuin_HRG"/>
</dbReference>
<dbReference type="Gene3D" id="3.10.450.10">
    <property type="match status" value="2"/>
</dbReference>
<evidence type="ECO:0000256" key="4">
    <source>
        <dbReference type="SAM" id="MobiDB-lite"/>
    </source>
</evidence>
<dbReference type="GO" id="GO:0005576">
    <property type="term" value="C:extracellular region"/>
    <property type="evidence" value="ECO:0007669"/>
    <property type="project" value="TreeGrafter"/>
</dbReference>
<evidence type="ECO:0000256" key="2">
    <source>
        <dbReference type="ARBA" id="ARBA00023157"/>
    </source>
</evidence>
<feature type="compositionally biased region" description="Basic residues" evidence="4">
    <location>
        <begin position="300"/>
        <end position="310"/>
    </location>
</feature>
<proteinExistence type="predicted"/>
<keyword evidence="8" id="KW-1185">Reference proteome</keyword>
<dbReference type="OrthoDB" id="9941887at2759"/>
<feature type="chain" id="PRO_5040267177" description="Cystatin fetuin-B-type domain-containing protein" evidence="5">
    <location>
        <begin position="21"/>
        <end position="368"/>
    </location>
</feature>
<evidence type="ECO:0000313" key="7">
    <source>
        <dbReference type="EMBL" id="KAJ8279615.1"/>
    </source>
</evidence>
<reference evidence="7" key="1">
    <citation type="journal article" date="2023" name="Science">
        <title>Genome structures resolve the early diversification of teleost fishes.</title>
        <authorList>
            <person name="Parey E."/>
            <person name="Louis A."/>
            <person name="Montfort J."/>
            <person name="Bouchez O."/>
            <person name="Roques C."/>
            <person name="Iampietro C."/>
            <person name="Lluch J."/>
            <person name="Castinel A."/>
            <person name="Donnadieu C."/>
            <person name="Desvignes T."/>
            <person name="Floi Bucao C."/>
            <person name="Jouanno E."/>
            <person name="Wen M."/>
            <person name="Mejri S."/>
            <person name="Dirks R."/>
            <person name="Jansen H."/>
            <person name="Henkel C."/>
            <person name="Chen W.J."/>
            <person name="Zahm M."/>
            <person name="Cabau C."/>
            <person name="Klopp C."/>
            <person name="Thompson A.W."/>
            <person name="Robinson-Rechavi M."/>
            <person name="Braasch I."/>
            <person name="Lecointre G."/>
            <person name="Bobe J."/>
            <person name="Postlethwait J.H."/>
            <person name="Berthelot C."/>
            <person name="Roest Crollius H."/>
            <person name="Guiguen Y."/>
        </authorList>
    </citation>
    <scope>NUCLEOTIDE SEQUENCE</scope>
    <source>
        <strain evidence="7">Concon-B</strain>
    </source>
</reference>
<dbReference type="InterPro" id="IPR046350">
    <property type="entry name" value="Cystatin_sf"/>
</dbReference>
<dbReference type="PROSITE" id="PS51530">
    <property type="entry name" value="CYSTATIN_FETUIN_B"/>
    <property type="match status" value="1"/>
</dbReference>
<evidence type="ECO:0000256" key="1">
    <source>
        <dbReference type="ARBA" id="ARBA00022729"/>
    </source>
</evidence>
<dbReference type="PANTHER" id="PTHR13814">
    <property type="entry name" value="FETUIN"/>
    <property type="match status" value="1"/>
</dbReference>
<dbReference type="GO" id="GO:0004869">
    <property type="term" value="F:cysteine-type endopeptidase inhibitor activity"/>
    <property type="evidence" value="ECO:0007669"/>
    <property type="project" value="InterPro"/>
</dbReference>
<keyword evidence="1 5" id="KW-0732">Signal</keyword>
<comment type="caution">
    <text evidence="7">The sequence shown here is derived from an EMBL/GenBank/DDBJ whole genome shotgun (WGS) entry which is preliminary data.</text>
</comment>
<organism evidence="7 8">
    <name type="scientific">Conger conger</name>
    <name type="common">Conger eel</name>
    <name type="synonym">Muraena conger</name>
    <dbReference type="NCBI Taxonomy" id="82655"/>
    <lineage>
        <taxon>Eukaryota</taxon>
        <taxon>Metazoa</taxon>
        <taxon>Chordata</taxon>
        <taxon>Craniata</taxon>
        <taxon>Vertebrata</taxon>
        <taxon>Euteleostomi</taxon>
        <taxon>Actinopterygii</taxon>
        <taxon>Neopterygii</taxon>
        <taxon>Teleostei</taxon>
        <taxon>Anguilliformes</taxon>
        <taxon>Congridae</taxon>
        <taxon>Conger</taxon>
    </lineage>
</organism>
<gene>
    <name evidence="7" type="ORF">COCON_G00066810</name>
</gene>
<evidence type="ECO:0000256" key="3">
    <source>
        <dbReference type="ARBA" id="ARBA00023180"/>
    </source>
</evidence>
<keyword evidence="2" id="KW-1015">Disulfide bond</keyword>
<dbReference type="SUPFAM" id="SSF54403">
    <property type="entry name" value="Cystatin/monellin"/>
    <property type="match status" value="2"/>
</dbReference>
<evidence type="ECO:0000256" key="5">
    <source>
        <dbReference type="SAM" id="SignalP"/>
    </source>
</evidence>
<evidence type="ECO:0000259" key="6">
    <source>
        <dbReference type="PROSITE" id="PS51530"/>
    </source>
</evidence>
<dbReference type="AlphaFoldDB" id="A0A9Q1DSI0"/>
<dbReference type="PANTHER" id="PTHR13814:SF10">
    <property type="entry name" value="FETUIN-B"/>
    <property type="match status" value="1"/>
</dbReference>
<feature type="region of interest" description="Disordered" evidence="4">
    <location>
        <begin position="272"/>
        <end position="357"/>
    </location>
</feature>
<keyword evidence="3" id="KW-0325">Glycoprotein</keyword>
<feature type="compositionally biased region" description="Basic and acidic residues" evidence="4">
    <location>
        <begin position="272"/>
        <end position="299"/>
    </location>
</feature>
<dbReference type="InterPro" id="IPR025764">
    <property type="entry name" value="Cystatin_Fetuin_B"/>
</dbReference>
<protein>
    <recommendedName>
        <fullName evidence="6">Cystatin fetuin-B-type domain-containing protein</fullName>
    </recommendedName>
</protein>
<evidence type="ECO:0000313" key="8">
    <source>
        <dbReference type="Proteomes" id="UP001152803"/>
    </source>
</evidence>